<feature type="region of interest" description="Disordered" evidence="7">
    <location>
        <begin position="123"/>
        <end position="145"/>
    </location>
</feature>
<evidence type="ECO:0000256" key="7">
    <source>
        <dbReference type="SAM" id="MobiDB-lite"/>
    </source>
</evidence>
<dbReference type="PROSITE" id="PS00108">
    <property type="entry name" value="PROTEIN_KINASE_ST"/>
    <property type="match status" value="1"/>
</dbReference>
<dbReference type="VEuPathDB" id="GiardiaDB:GL50803_004405"/>
<dbReference type="GO" id="GO:0034501">
    <property type="term" value="P:protein localization to kinetochore"/>
    <property type="evidence" value="ECO:0007669"/>
    <property type="project" value="TreeGrafter"/>
</dbReference>
<keyword evidence="4 9" id="KW-0418">Kinase</keyword>
<reference evidence="9 10" key="2">
    <citation type="journal article" date="2013" name="Genome Biol. Evol.">
        <title>Genome sequencing of Giardia lamblia genotypes A2 and B isolates (DH and GS) and comparative analysis with the genomes of genotypes A1 and E (WB and Pig).</title>
        <authorList>
            <person name="Adam R.D."/>
            <person name="Dahlstrom E.W."/>
            <person name="Martens C.A."/>
            <person name="Bruno D.P."/>
            <person name="Barbian K.D."/>
            <person name="Ricklefs S.M."/>
            <person name="Hernandez M.M."/>
            <person name="Narla N.P."/>
            <person name="Patel R.B."/>
            <person name="Porcella S.F."/>
            <person name="Nash T.E."/>
        </authorList>
    </citation>
    <scope>NUCLEOTIDE SEQUENCE [LARGE SCALE GENOMIC DNA]</scope>
    <source>
        <strain evidence="9 10">DH</strain>
    </source>
</reference>
<feature type="compositionally biased region" description="Polar residues" evidence="7">
    <location>
        <begin position="134"/>
        <end position="145"/>
    </location>
</feature>
<dbReference type="SMART" id="SM00220">
    <property type="entry name" value="S_TKc"/>
    <property type="match status" value="1"/>
</dbReference>
<dbReference type="SUPFAM" id="SSF56112">
    <property type="entry name" value="Protein kinase-like (PK-like)"/>
    <property type="match status" value="1"/>
</dbReference>
<comment type="caution">
    <text evidence="9">The sequence shown here is derived from an EMBL/GenBank/DDBJ whole genome shotgun (WGS) entry which is preliminary data.</text>
</comment>
<evidence type="ECO:0000256" key="2">
    <source>
        <dbReference type="ARBA" id="ARBA00022679"/>
    </source>
</evidence>
<feature type="domain" description="Protein kinase" evidence="8">
    <location>
        <begin position="374"/>
        <end position="669"/>
    </location>
</feature>
<feature type="binding site" evidence="6">
    <location>
        <position position="402"/>
    </location>
    <ligand>
        <name>ATP</name>
        <dbReference type="ChEBI" id="CHEBI:30616"/>
    </ligand>
</feature>
<reference evidence="10" key="1">
    <citation type="submission" date="2012-02" db="EMBL/GenBank/DDBJ databases">
        <title>Genome sequencing of Giardia lamblia Genotypes A2 and B isolates (DH and GS) and comparative analysis with the genomes of Genotypes A1 and E (WB and Pig).</title>
        <authorList>
            <person name="Adam R."/>
            <person name="Dahlstrom E."/>
            <person name="Martens C."/>
            <person name="Bruno D."/>
            <person name="Barbian K."/>
            <person name="Porcella S.F."/>
            <person name="Nash T."/>
        </authorList>
    </citation>
    <scope>NUCLEOTIDE SEQUENCE</scope>
    <source>
        <strain evidence="10">DH</strain>
    </source>
</reference>
<dbReference type="GO" id="GO:0004712">
    <property type="term" value="F:protein serine/threonine/tyrosine kinase activity"/>
    <property type="evidence" value="ECO:0007669"/>
    <property type="project" value="TreeGrafter"/>
</dbReference>
<keyword evidence="3 6" id="KW-0547">Nucleotide-binding</keyword>
<dbReference type="PROSITE" id="PS50011">
    <property type="entry name" value="PROTEIN_KINASE_DOM"/>
    <property type="match status" value="1"/>
</dbReference>
<dbReference type="Gene3D" id="3.30.200.20">
    <property type="entry name" value="Phosphorylase Kinase, domain 1"/>
    <property type="match status" value="1"/>
</dbReference>
<dbReference type="GO" id="GO:0000776">
    <property type="term" value="C:kinetochore"/>
    <property type="evidence" value="ECO:0007669"/>
    <property type="project" value="TreeGrafter"/>
</dbReference>
<feature type="compositionally biased region" description="Basic and acidic residues" evidence="7">
    <location>
        <begin position="10"/>
        <end position="20"/>
    </location>
</feature>
<dbReference type="InterPro" id="IPR008271">
    <property type="entry name" value="Ser/Thr_kinase_AS"/>
</dbReference>
<dbReference type="VEuPathDB" id="GiardiaDB:GL50581_1151"/>
<sequence length="684" mass="76179">MFGAPGSVPKDGDPPADRGYRPMRGYFNWTRDIAKEVPTTPDATEGDQEESSSSLADTKACITPVGQNEVRGVAHPPKPSHLQRQHSSVQHVVAPLKKEAENTAIKKSPIFLEEPPQKKLNYASYSTSSKRSSNDQSTKGSASPQTIDTAATKVLGLTQQMTILDNKEFQYNKTLGSTEVKSETKVVVATTPPSEVLTPLVPTSSTPQSAAVQKKPSQSLRKGIFGQTDINYNTTIDFQSSDAANTNIPFPSVTGQVLEKLSTKQVVYPCAPQVPDLQPVNTGSQQYRIPMVSLTSQNVTYTTSNQPTMAGESRAAITAPSTRQNSDGTVARVHDIDDPDYTKALKFLEKYMSSLALLFRKIPVQILYINKKVHLVIEQIGAGGYGHVYKALQPSGKLCAIKLLWSQKGNNYNEKEEKTNYKAMIDEIEIMKRLKGKGICLDLVDCQVVTKYSPVLRRYALIAMELGDTDLRSFMKEFKSVKRDRVVGPLHPCNLLPESKILSLLYDMITVLHRMHMQGYIHCDLKPQNFMFYKGRLRLIDFGISKAMQQDTTCAVTDTIAGTPKYMAPEIMLTIGRTMDNKKTELHRVADVWSIGCILFEMAAGYHPLDRYVDNHPLALLNTVAEKRYVIEADDLHVSPELRELILLCLEHSPKDRITMEGIFAHACLKNQFSQNEVSEFQRS</sequence>
<protein>
    <submittedName>
        <fullName evidence="9">Protein kinase, catalytic domain</fullName>
    </submittedName>
</protein>
<evidence type="ECO:0000259" key="8">
    <source>
        <dbReference type="PROSITE" id="PS50011"/>
    </source>
</evidence>
<dbReference type="PANTHER" id="PTHR22974:SF21">
    <property type="entry name" value="DUAL SPECIFICITY PROTEIN KINASE TTK"/>
    <property type="match status" value="1"/>
</dbReference>
<proteinExistence type="predicted"/>
<dbReference type="GO" id="GO:0005634">
    <property type="term" value="C:nucleus"/>
    <property type="evidence" value="ECO:0007669"/>
    <property type="project" value="TreeGrafter"/>
</dbReference>
<dbReference type="VEuPathDB" id="GiardiaDB:DHA2_150004"/>
<dbReference type="InterPro" id="IPR000719">
    <property type="entry name" value="Prot_kinase_dom"/>
</dbReference>
<evidence type="ECO:0000256" key="4">
    <source>
        <dbReference type="ARBA" id="ARBA00022777"/>
    </source>
</evidence>
<dbReference type="VEuPathDB" id="GiardiaDB:QR46_1409"/>
<dbReference type="Proteomes" id="UP000018320">
    <property type="component" value="Unassembled WGS sequence"/>
</dbReference>
<keyword evidence="2" id="KW-0808">Transferase</keyword>
<dbReference type="AlphaFoldDB" id="V6TNV4"/>
<dbReference type="GO" id="GO:0004674">
    <property type="term" value="F:protein serine/threonine kinase activity"/>
    <property type="evidence" value="ECO:0007669"/>
    <property type="project" value="UniProtKB-KW"/>
</dbReference>
<gene>
    <name evidence="9" type="ORF">DHA2_150004</name>
</gene>
<dbReference type="Pfam" id="PF00069">
    <property type="entry name" value="Pkinase"/>
    <property type="match status" value="1"/>
</dbReference>
<dbReference type="GO" id="GO:0007094">
    <property type="term" value="P:mitotic spindle assembly checkpoint signaling"/>
    <property type="evidence" value="ECO:0007669"/>
    <property type="project" value="TreeGrafter"/>
</dbReference>
<dbReference type="GO" id="GO:0005524">
    <property type="term" value="F:ATP binding"/>
    <property type="evidence" value="ECO:0007669"/>
    <property type="project" value="UniProtKB-UniRule"/>
</dbReference>
<accession>V6TNV4</accession>
<dbReference type="GO" id="GO:0007059">
    <property type="term" value="P:chromosome segregation"/>
    <property type="evidence" value="ECO:0007669"/>
    <property type="project" value="TreeGrafter"/>
</dbReference>
<dbReference type="PANTHER" id="PTHR22974">
    <property type="entry name" value="MIXED LINEAGE PROTEIN KINASE"/>
    <property type="match status" value="1"/>
</dbReference>
<feature type="region of interest" description="Disordered" evidence="7">
    <location>
        <begin position="1"/>
        <end position="96"/>
    </location>
</feature>
<keyword evidence="5 6" id="KW-0067">ATP-binding</keyword>
<dbReference type="EMBL" id="AHGT01000010">
    <property type="protein sequence ID" value="ESU38660.1"/>
    <property type="molecule type" value="Genomic_DNA"/>
</dbReference>
<organism evidence="9 10">
    <name type="scientific">Giardia intestinalis</name>
    <name type="common">Giardia lamblia</name>
    <dbReference type="NCBI Taxonomy" id="5741"/>
    <lineage>
        <taxon>Eukaryota</taxon>
        <taxon>Metamonada</taxon>
        <taxon>Diplomonadida</taxon>
        <taxon>Hexamitidae</taxon>
        <taxon>Giardiinae</taxon>
        <taxon>Giardia</taxon>
    </lineage>
</organism>
<evidence type="ECO:0000256" key="1">
    <source>
        <dbReference type="ARBA" id="ARBA00022527"/>
    </source>
</evidence>
<name>V6TNV4_GIAIN</name>
<evidence type="ECO:0000313" key="10">
    <source>
        <dbReference type="Proteomes" id="UP000018320"/>
    </source>
</evidence>
<dbReference type="PROSITE" id="PS00107">
    <property type="entry name" value="PROTEIN_KINASE_ATP"/>
    <property type="match status" value="1"/>
</dbReference>
<dbReference type="InterPro" id="IPR017441">
    <property type="entry name" value="Protein_kinase_ATP_BS"/>
</dbReference>
<feature type="compositionally biased region" description="Polar residues" evidence="7">
    <location>
        <begin position="201"/>
        <end position="217"/>
    </location>
</feature>
<evidence type="ECO:0000256" key="3">
    <source>
        <dbReference type="ARBA" id="ARBA00022741"/>
    </source>
</evidence>
<feature type="region of interest" description="Disordered" evidence="7">
    <location>
        <begin position="198"/>
        <end position="217"/>
    </location>
</feature>
<keyword evidence="1" id="KW-0723">Serine/threonine-protein kinase</keyword>
<dbReference type="InterPro" id="IPR011009">
    <property type="entry name" value="Kinase-like_dom_sf"/>
</dbReference>
<dbReference type="Gene3D" id="1.10.510.10">
    <property type="entry name" value="Transferase(Phosphotransferase) domain 1"/>
    <property type="match status" value="1"/>
</dbReference>
<evidence type="ECO:0000256" key="6">
    <source>
        <dbReference type="PROSITE-ProRule" id="PRU10141"/>
    </source>
</evidence>
<dbReference type="GO" id="GO:0033316">
    <property type="term" value="P:meiotic spindle assembly checkpoint signaling"/>
    <property type="evidence" value="ECO:0007669"/>
    <property type="project" value="TreeGrafter"/>
</dbReference>
<evidence type="ECO:0000313" key="9">
    <source>
        <dbReference type="EMBL" id="ESU38660.1"/>
    </source>
</evidence>
<evidence type="ECO:0000256" key="5">
    <source>
        <dbReference type="ARBA" id="ARBA00022840"/>
    </source>
</evidence>